<dbReference type="SUPFAM" id="SSF56112">
    <property type="entry name" value="Protein kinase-like (PK-like)"/>
    <property type="match status" value="1"/>
</dbReference>
<proteinExistence type="predicted"/>
<dbReference type="Pfam" id="PF00069">
    <property type="entry name" value="Pkinase"/>
    <property type="match status" value="1"/>
</dbReference>
<gene>
    <name evidence="2" type="ORF">BT96DRAFT_785707</name>
</gene>
<dbReference type="Gene3D" id="1.10.510.10">
    <property type="entry name" value="Transferase(Phosphotransferase) domain 1"/>
    <property type="match status" value="1"/>
</dbReference>
<sequence>VAHMDIKPDNLVLDMDRDRDSITLKVIDFNNSIIGTSHDVQSGERGTTGYMAPEVEGHEWYSPILADLYSCG</sequence>
<keyword evidence="3" id="KW-1185">Reference proteome</keyword>
<dbReference type="GO" id="GO:0004672">
    <property type="term" value="F:protein kinase activity"/>
    <property type="evidence" value="ECO:0007669"/>
    <property type="project" value="InterPro"/>
</dbReference>
<protein>
    <recommendedName>
        <fullName evidence="1">Protein kinase domain-containing protein</fullName>
    </recommendedName>
</protein>
<dbReference type="PROSITE" id="PS00108">
    <property type="entry name" value="PROTEIN_KINASE_ST"/>
    <property type="match status" value="1"/>
</dbReference>
<dbReference type="AlphaFoldDB" id="A0A6A4IDU5"/>
<evidence type="ECO:0000259" key="1">
    <source>
        <dbReference type="PROSITE" id="PS50011"/>
    </source>
</evidence>
<feature type="domain" description="Protein kinase" evidence="1">
    <location>
        <begin position="1"/>
        <end position="72"/>
    </location>
</feature>
<feature type="non-terminal residue" evidence="2">
    <location>
        <position position="72"/>
    </location>
</feature>
<evidence type="ECO:0000313" key="2">
    <source>
        <dbReference type="EMBL" id="KAE9408769.1"/>
    </source>
</evidence>
<dbReference type="OrthoDB" id="4062651at2759"/>
<accession>A0A6A4IDU5</accession>
<organism evidence="2 3">
    <name type="scientific">Gymnopus androsaceus JB14</name>
    <dbReference type="NCBI Taxonomy" id="1447944"/>
    <lineage>
        <taxon>Eukaryota</taxon>
        <taxon>Fungi</taxon>
        <taxon>Dikarya</taxon>
        <taxon>Basidiomycota</taxon>
        <taxon>Agaricomycotina</taxon>
        <taxon>Agaricomycetes</taxon>
        <taxon>Agaricomycetidae</taxon>
        <taxon>Agaricales</taxon>
        <taxon>Marasmiineae</taxon>
        <taxon>Omphalotaceae</taxon>
        <taxon>Gymnopus</taxon>
    </lineage>
</organism>
<dbReference type="InterPro" id="IPR008271">
    <property type="entry name" value="Ser/Thr_kinase_AS"/>
</dbReference>
<dbReference type="EMBL" id="ML769390">
    <property type="protein sequence ID" value="KAE9408769.1"/>
    <property type="molecule type" value="Genomic_DNA"/>
</dbReference>
<evidence type="ECO:0000313" key="3">
    <source>
        <dbReference type="Proteomes" id="UP000799118"/>
    </source>
</evidence>
<dbReference type="GO" id="GO:0005524">
    <property type="term" value="F:ATP binding"/>
    <property type="evidence" value="ECO:0007669"/>
    <property type="project" value="InterPro"/>
</dbReference>
<dbReference type="PROSITE" id="PS50011">
    <property type="entry name" value="PROTEIN_KINASE_DOM"/>
    <property type="match status" value="1"/>
</dbReference>
<feature type="non-terminal residue" evidence="2">
    <location>
        <position position="1"/>
    </location>
</feature>
<reference evidence="2" key="1">
    <citation type="journal article" date="2019" name="Environ. Microbiol.">
        <title>Fungal ecological strategies reflected in gene transcription - a case study of two litter decomposers.</title>
        <authorList>
            <person name="Barbi F."/>
            <person name="Kohler A."/>
            <person name="Barry K."/>
            <person name="Baskaran P."/>
            <person name="Daum C."/>
            <person name="Fauchery L."/>
            <person name="Ihrmark K."/>
            <person name="Kuo A."/>
            <person name="LaButti K."/>
            <person name="Lipzen A."/>
            <person name="Morin E."/>
            <person name="Grigoriev I.V."/>
            <person name="Henrissat B."/>
            <person name="Lindahl B."/>
            <person name="Martin F."/>
        </authorList>
    </citation>
    <scope>NUCLEOTIDE SEQUENCE</scope>
    <source>
        <strain evidence="2">JB14</strain>
    </source>
</reference>
<dbReference type="Proteomes" id="UP000799118">
    <property type="component" value="Unassembled WGS sequence"/>
</dbReference>
<dbReference type="InterPro" id="IPR011009">
    <property type="entry name" value="Kinase-like_dom_sf"/>
</dbReference>
<dbReference type="InterPro" id="IPR000719">
    <property type="entry name" value="Prot_kinase_dom"/>
</dbReference>
<name>A0A6A4IDU5_9AGAR</name>